<feature type="region of interest" description="Disordered" evidence="1">
    <location>
        <begin position="234"/>
        <end position="265"/>
    </location>
</feature>
<feature type="compositionally biased region" description="Basic and acidic residues" evidence="1">
    <location>
        <begin position="8"/>
        <end position="21"/>
    </location>
</feature>
<name>A0A6A6VIY3_9PLEO</name>
<dbReference type="AlphaFoldDB" id="A0A6A6VIY3"/>
<feature type="region of interest" description="Disordered" evidence="1">
    <location>
        <begin position="360"/>
        <end position="394"/>
    </location>
</feature>
<organism evidence="2 3">
    <name type="scientific">Sporormia fimetaria CBS 119925</name>
    <dbReference type="NCBI Taxonomy" id="1340428"/>
    <lineage>
        <taxon>Eukaryota</taxon>
        <taxon>Fungi</taxon>
        <taxon>Dikarya</taxon>
        <taxon>Ascomycota</taxon>
        <taxon>Pezizomycotina</taxon>
        <taxon>Dothideomycetes</taxon>
        <taxon>Pleosporomycetidae</taxon>
        <taxon>Pleosporales</taxon>
        <taxon>Sporormiaceae</taxon>
        <taxon>Sporormia</taxon>
    </lineage>
</organism>
<keyword evidence="3" id="KW-1185">Reference proteome</keyword>
<protein>
    <submittedName>
        <fullName evidence="2">Uncharacterized protein</fullName>
    </submittedName>
</protein>
<feature type="region of interest" description="Disordered" evidence="1">
    <location>
        <begin position="1"/>
        <end position="24"/>
    </location>
</feature>
<accession>A0A6A6VIY3</accession>
<dbReference type="Proteomes" id="UP000799440">
    <property type="component" value="Unassembled WGS sequence"/>
</dbReference>
<feature type="compositionally biased region" description="Low complexity" evidence="1">
    <location>
        <begin position="171"/>
        <end position="194"/>
    </location>
</feature>
<evidence type="ECO:0000313" key="3">
    <source>
        <dbReference type="Proteomes" id="UP000799440"/>
    </source>
</evidence>
<evidence type="ECO:0000313" key="2">
    <source>
        <dbReference type="EMBL" id="KAF2750578.1"/>
    </source>
</evidence>
<evidence type="ECO:0000256" key="1">
    <source>
        <dbReference type="SAM" id="MobiDB-lite"/>
    </source>
</evidence>
<gene>
    <name evidence="2" type="ORF">M011DRAFT_455613</name>
</gene>
<feature type="compositionally biased region" description="Low complexity" evidence="1">
    <location>
        <begin position="234"/>
        <end position="250"/>
    </location>
</feature>
<reference evidence="2" key="1">
    <citation type="journal article" date="2020" name="Stud. Mycol.">
        <title>101 Dothideomycetes genomes: a test case for predicting lifestyles and emergence of pathogens.</title>
        <authorList>
            <person name="Haridas S."/>
            <person name="Albert R."/>
            <person name="Binder M."/>
            <person name="Bloem J."/>
            <person name="Labutti K."/>
            <person name="Salamov A."/>
            <person name="Andreopoulos B."/>
            <person name="Baker S."/>
            <person name="Barry K."/>
            <person name="Bills G."/>
            <person name="Bluhm B."/>
            <person name="Cannon C."/>
            <person name="Castanera R."/>
            <person name="Culley D."/>
            <person name="Daum C."/>
            <person name="Ezra D."/>
            <person name="Gonzalez J."/>
            <person name="Henrissat B."/>
            <person name="Kuo A."/>
            <person name="Liang C."/>
            <person name="Lipzen A."/>
            <person name="Lutzoni F."/>
            <person name="Magnuson J."/>
            <person name="Mondo S."/>
            <person name="Nolan M."/>
            <person name="Ohm R."/>
            <person name="Pangilinan J."/>
            <person name="Park H.-J."/>
            <person name="Ramirez L."/>
            <person name="Alfaro M."/>
            <person name="Sun H."/>
            <person name="Tritt A."/>
            <person name="Yoshinaga Y."/>
            <person name="Zwiers L.-H."/>
            <person name="Turgeon B."/>
            <person name="Goodwin S."/>
            <person name="Spatafora J."/>
            <person name="Crous P."/>
            <person name="Grigoriev I."/>
        </authorList>
    </citation>
    <scope>NUCLEOTIDE SEQUENCE</scope>
    <source>
        <strain evidence="2">CBS 119925</strain>
    </source>
</reference>
<feature type="region of interest" description="Disordered" evidence="1">
    <location>
        <begin position="171"/>
        <end position="200"/>
    </location>
</feature>
<sequence length="394" mass="41763">MDAGSNRGRVDRSVVESRDVGGGEARAAAAVLAARGLSLSPERGRRRRGTRTVAIRRPEGPRRPDVFFLASAKCLSLRVSAHVFAELPCRVPDEDASLENTCYWPGALPSHSPPSSPLVPLIAAEWDVAAFMEVRGGRDCRARAENDVAPGLHVGGGDALAGATFTRAGAKGSKAAATHPAAPASTRPRPGASPLSSRPRGNVFLTLSTFATSTSQQRTLHCCRLRLPSSLPLPAASPSHSRRLSLPSTRSRPEYSNHGPCSSRESKAYSPTCVPVCLGSVSNRLATLAVCFPISRPGPLLQRPLHAAHRQLHISSHVDACSACSSRLTPNGIPWLCLFLQPNIHQFGINTVCKPEKTQAAGSPVRHSRTALPSDAPTAQCPNWKSPCPETPGL</sequence>
<proteinExistence type="predicted"/>
<dbReference type="EMBL" id="MU006563">
    <property type="protein sequence ID" value="KAF2750578.1"/>
    <property type="molecule type" value="Genomic_DNA"/>
</dbReference>